<dbReference type="OrthoDB" id="603275at2"/>
<dbReference type="STRING" id="1155689.SAMN05444278_10229"/>
<protein>
    <submittedName>
        <fullName evidence="2">Outer membrane receptor proteins, mostly Fe transport</fullName>
    </submittedName>
</protein>
<keyword evidence="3" id="KW-1185">Reference proteome</keyword>
<accession>A0A1M4TUL6</accession>
<dbReference type="AlphaFoldDB" id="A0A1M4TUL6"/>
<sequence>MPKTNLLFFCLFLSFQLSLAQSHQLTGQITDSLQQALPNTNVIASPLNNPDAGITFSISSTKGQYKLNLADSTSYLIEITHLGFKKVNDTIQLSADLEKNYQMQPSTTSLEEVIIQQEMAVVVKEDTITYRTDQFKTGEERKLRDILKKLPGLEVDKAGNVTVNGKPVTKLMVDGKTFFTGDEKLGVNNIPADAVDEVEALDNYSDVAFLKGLEDSDQLALNIKLKEGKKKFAFGDIQAGGGVEDRFLFHPKLFYYSPNTAINVIADVNNIGQKSFTVQDYIDFEGGIGLSLEDPSAYFSLYRDDFAQFLQNTDFVYNKNDFVAGSISQRLGAKTNLDAYSIFNKSKQDQLNQQDIAYQTGNQANEFRDLTTQQRLLFSINKIKLRYSDINTIDLRANTTVKYNEGNQLTNLNSTINNSTEFVNTLAKPDQVEVSQVFNLNKQFSYKHTTKVEATLSHKEQNTNRLWDFNQAIFSDLIPLVNEDETYNLNQDVYNRLNSVKLNAKHYWVLADFHHVYPKAGFRLFQSDYNTLDEQILNNGNRQSFQNANFNNRLDFSLSTPYAGFQYKTQIGKLVLRPGIVYQLFDWKAQQYQTEIANKTQGVWLPELFVEYEFNNSEKLKLEYNRRSNFSNVNNFANRLRLTNFNQLYQGNANLENQIYNSLRLFYSSFSLFKGLNYNLSANYNYRESSIRNQTEIEGIDQVVTSIFTDLPEERFLLSGNITKRIPDFSFSLSGNANWSNYSRIINQSVIDYQSNSYAYNVRVRTRFDDLPNLTLNMRHSFSELNSTNLKNKFTRWSPDLELEYDFWTDFIFNFNYNYTYFKNNTTNNSNRFELADASLYYNKESSPWAFELSATNLFDIDFRRENSLSEFTAIDRRTFIQPRTFLLSISYKL</sequence>
<evidence type="ECO:0000313" key="3">
    <source>
        <dbReference type="Proteomes" id="UP000184462"/>
    </source>
</evidence>
<proteinExistence type="predicted"/>
<keyword evidence="2" id="KW-0675">Receptor</keyword>
<gene>
    <name evidence="2" type="ORF">SAMN05444278_10229</name>
</gene>
<dbReference type="Proteomes" id="UP000184462">
    <property type="component" value="Unassembled WGS sequence"/>
</dbReference>
<keyword evidence="1" id="KW-0732">Signal</keyword>
<reference evidence="2 3" key="1">
    <citation type="submission" date="2016-11" db="EMBL/GenBank/DDBJ databases">
        <authorList>
            <person name="Jaros S."/>
            <person name="Januszkiewicz K."/>
            <person name="Wedrychowicz H."/>
        </authorList>
    </citation>
    <scope>NUCLEOTIDE SEQUENCE [LARGE SCALE GENOMIC DNA]</scope>
    <source>
        <strain evidence="2 3">DSM 25661</strain>
    </source>
</reference>
<organism evidence="2 3">
    <name type="scientific">Psychroflexus salarius</name>
    <dbReference type="NCBI Taxonomy" id="1155689"/>
    <lineage>
        <taxon>Bacteria</taxon>
        <taxon>Pseudomonadati</taxon>
        <taxon>Bacteroidota</taxon>
        <taxon>Flavobacteriia</taxon>
        <taxon>Flavobacteriales</taxon>
        <taxon>Flavobacteriaceae</taxon>
        <taxon>Psychroflexus</taxon>
    </lineage>
</organism>
<dbReference type="InterPro" id="IPR008969">
    <property type="entry name" value="CarboxyPept-like_regulatory"/>
</dbReference>
<evidence type="ECO:0000256" key="1">
    <source>
        <dbReference type="SAM" id="SignalP"/>
    </source>
</evidence>
<dbReference type="EMBL" id="FQTW01000002">
    <property type="protein sequence ID" value="SHE48118.1"/>
    <property type="molecule type" value="Genomic_DNA"/>
</dbReference>
<name>A0A1M4TUL6_9FLAO</name>
<feature type="signal peptide" evidence="1">
    <location>
        <begin position="1"/>
        <end position="20"/>
    </location>
</feature>
<dbReference type="SUPFAM" id="SSF49464">
    <property type="entry name" value="Carboxypeptidase regulatory domain-like"/>
    <property type="match status" value="1"/>
</dbReference>
<dbReference type="SUPFAM" id="SSF56935">
    <property type="entry name" value="Porins"/>
    <property type="match status" value="1"/>
</dbReference>
<evidence type="ECO:0000313" key="2">
    <source>
        <dbReference type="EMBL" id="SHE48118.1"/>
    </source>
</evidence>
<dbReference type="RefSeq" id="WP_073191949.1">
    <property type="nucleotide sequence ID" value="NZ_FQTW01000002.1"/>
</dbReference>
<feature type="chain" id="PRO_5012747794" evidence="1">
    <location>
        <begin position="21"/>
        <end position="894"/>
    </location>
</feature>